<feature type="signal peptide" evidence="1">
    <location>
        <begin position="1"/>
        <end position="22"/>
    </location>
</feature>
<protein>
    <submittedName>
        <fullName evidence="2">EC43 protein</fullName>
    </submittedName>
</protein>
<sequence length="118" mass="12864">MLLKLLYLCLSLALFAFPVALANEHAKCYCVLNDASHKCLTEKACEIYRSQMKIFEGDPQNVNTTMLWHVCATIAPRDGGRMQYVSGFGGNEFKDSCIQAQSSGACPDTSGDVGSKCD</sequence>
<keyword evidence="3" id="KW-1185">Reference proteome</keyword>
<reference evidence="2 3" key="1">
    <citation type="submission" date="2015-06" db="EMBL/GenBank/DDBJ databases">
        <title>Survival trade-offs in plant roots during colonization by closely related pathogenic and mutualistic fungi.</title>
        <authorList>
            <person name="Hacquard S."/>
            <person name="Kracher B."/>
            <person name="Hiruma K."/>
            <person name="Weinman A."/>
            <person name="Muench P."/>
            <person name="Garrido Oter R."/>
            <person name="Ver Loren van Themaat E."/>
            <person name="Dallerey J.-F."/>
            <person name="Damm U."/>
            <person name="Henrissat B."/>
            <person name="Lespinet O."/>
            <person name="Thon M."/>
            <person name="Kemen E."/>
            <person name="McHardy A.C."/>
            <person name="Schulze-Lefert P."/>
            <person name="O'Connell R.J."/>
        </authorList>
    </citation>
    <scope>NUCLEOTIDE SEQUENCE [LARGE SCALE GENOMIC DNA]</scope>
    <source>
        <strain evidence="2 3">0861</strain>
    </source>
</reference>
<comment type="caution">
    <text evidence="2">The sequence shown here is derived from an EMBL/GenBank/DDBJ whole genome shotgun (WGS) entry which is preliminary data.</text>
</comment>
<dbReference type="Proteomes" id="UP000076552">
    <property type="component" value="Unassembled WGS sequence"/>
</dbReference>
<organism evidence="2 3">
    <name type="scientific">Colletotrichum tofieldiae</name>
    <dbReference type="NCBI Taxonomy" id="708197"/>
    <lineage>
        <taxon>Eukaryota</taxon>
        <taxon>Fungi</taxon>
        <taxon>Dikarya</taxon>
        <taxon>Ascomycota</taxon>
        <taxon>Pezizomycotina</taxon>
        <taxon>Sordariomycetes</taxon>
        <taxon>Hypocreomycetidae</taxon>
        <taxon>Glomerellales</taxon>
        <taxon>Glomerellaceae</taxon>
        <taxon>Colletotrichum</taxon>
        <taxon>Colletotrichum spaethianum species complex</taxon>
    </lineage>
</organism>
<keyword evidence="1" id="KW-0732">Signal</keyword>
<evidence type="ECO:0000256" key="1">
    <source>
        <dbReference type="SAM" id="SignalP"/>
    </source>
</evidence>
<name>A0A166SUY5_9PEZI</name>
<gene>
    <name evidence="2" type="ORF">CT0861_11676</name>
</gene>
<feature type="chain" id="PRO_5007879709" evidence="1">
    <location>
        <begin position="23"/>
        <end position="118"/>
    </location>
</feature>
<dbReference type="EMBL" id="LFIV01000076">
    <property type="protein sequence ID" value="KZL71239.1"/>
    <property type="molecule type" value="Genomic_DNA"/>
</dbReference>
<evidence type="ECO:0000313" key="2">
    <source>
        <dbReference type="EMBL" id="KZL71239.1"/>
    </source>
</evidence>
<proteinExistence type="predicted"/>
<evidence type="ECO:0000313" key="3">
    <source>
        <dbReference type="Proteomes" id="UP000076552"/>
    </source>
</evidence>
<accession>A0A166SUY5</accession>
<dbReference type="AlphaFoldDB" id="A0A166SUY5"/>